<dbReference type="EMBL" id="CM042058">
    <property type="protein sequence ID" value="KAI3685614.1"/>
    <property type="molecule type" value="Genomic_DNA"/>
</dbReference>
<gene>
    <name evidence="1" type="ORF">L6452_34865</name>
</gene>
<organism evidence="1 2">
    <name type="scientific">Arctium lappa</name>
    <name type="common">Greater burdock</name>
    <name type="synonym">Lappa major</name>
    <dbReference type="NCBI Taxonomy" id="4217"/>
    <lineage>
        <taxon>Eukaryota</taxon>
        <taxon>Viridiplantae</taxon>
        <taxon>Streptophyta</taxon>
        <taxon>Embryophyta</taxon>
        <taxon>Tracheophyta</taxon>
        <taxon>Spermatophyta</taxon>
        <taxon>Magnoliopsida</taxon>
        <taxon>eudicotyledons</taxon>
        <taxon>Gunneridae</taxon>
        <taxon>Pentapetalae</taxon>
        <taxon>asterids</taxon>
        <taxon>campanulids</taxon>
        <taxon>Asterales</taxon>
        <taxon>Asteraceae</taxon>
        <taxon>Carduoideae</taxon>
        <taxon>Cardueae</taxon>
        <taxon>Arctiinae</taxon>
        <taxon>Arctium</taxon>
    </lineage>
</organism>
<proteinExistence type="predicted"/>
<comment type="caution">
    <text evidence="1">The sequence shown here is derived from an EMBL/GenBank/DDBJ whole genome shotgun (WGS) entry which is preliminary data.</text>
</comment>
<evidence type="ECO:0000313" key="2">
    <source>
        <dbReference type="Proteomes" id="UP001055879"/>
    </source>
</evidence>
<protein>
    <submittedName>
        <fullName evidence="1">Uncharacterized protein</fullName>
    </submittedName>
</protein>
<name>A0ACB8YKX5_ARCLA</name>
<reference evidence="1 2" key="2">
    <citation type="journal article" date="2022" name="Mol. Ecol. Resour.">
        <title>The genomes of chicory, endive, great burdock and yacon provide insights into Asteraceae paleo-polyploidization history and plant inulin production.</title>
        <authorList>
            <person name="Fan W."/>
            <person name="Wang S."/>
            <person name="Wang H."/>
            <person name="Wang A."/>
            <person name="Jiang F."/>
            <person name="Liu H."/>
            <person name="Zhao H."/>
            <person name="Xu D."/>
            <person name="Zhang Y."/>
        </authorList>
    </citation>
    <scope>NUCLEOTIDE SEQUENCE [LARGE SCALE GENOMIC DNA]</scope>
    <source>
        <strain evidence="2">cv. Niubang</strain>
    </source>
</reference>
<keyword evidence="2" id="KW-1185">Reference proteome</keyword>
<sequence length="69" mass="7363">MWGGVELRSGGDDGEFDEEKEITDRVMRLEQQVVAPPMVALARKGGREWDGEDGGEGGGDIDDGSNGEP</sequence>
<accession>A0ACB8YKX5</accession>
<dbReference type="Proteomes" id="UP001055879">
    <property type="component" value="Linkage Group LG12"/>
</dbReference>
<evidence type="ECO:0000313" key="1">
    <source>
        <dbReference type="EMBL" id="KAI3685614.1"/>
    </source>
</evidence>
<reference evidence="2" key="1">
    <citation type="journal article" date="2022" name="Mol. Ecol. Resour.">
        <title>The genomes of chicory, endive, great burdock and yacon provide insights into Asteraceae palaeo-polyploidization history and plant inulin production.</title>
        <authorList>
            <person name="Fan W."/>
            <person name="Wang S."/>
            <person name="Wang H."/>
            <person name="Wang A."/>
            <person name="Jiang F."/>
            <person name="Liu H."/>
            <person name="Zhao H."/>
            <person name="Xu D."/>
            <person name="Zhang Y."/>
        </authorList>
    </citation>
    <scope>NUCLEOTIDE SEQUENCE [LARGE SCALE GENOMIC DNA]</scope>
    <source>
        <strain evidence="2">cv. Niubang</strain>
    </source>
</reference>